<gene>
    <name evidence="1" type="ORF">XYCOK13_39130</name>
</gene>
<protein>
    <submittedName>
        <fullName evidence="1">Cold-shock protein</fullName>
    </submittedName>
</protein>
<reference evidence="1" key="1">
    <citation type="submission" date="2021-04" db="EMBL/GenBank/DDBJ databases">
        <title>Draft genome sequence of Xylanibacillus composti strain K13.</title>
        <authorList>
            <person name="Uke A."/>
            <person name="Chhe C."/>
            <person name="Baramee S."/>
            <person name="Kosugi A."/>
        </authorList>
    </citation>
    <scope>NUCLEOTIDE SEQUENCE</scope>
    <source>
        <strain evidence="1">K13</strain>
    </source>
</reference>
<organism evidence="1 2">
    <name type="scientific">Xylanibacillus composti</name>
    <dbReference type="NCBI Taxonomy" id="1572762"/>
    <lineage>
        <taxon>Bacteria</taxon>
        <taxon>Bacillati</taxon>
        <taxon>Bacillota</taxon>
        <taxon>Bacilli</taxon>
        <taxon>Bacillales</taxon>
        <taxon>Paenibacillaceae</taxon>
        <taxon>Xylanibacillus</taxon>
    </lineage>
</organism>
<comment type="caution">
    <text evidence="1">The sequence shown here is derived from an EMBL/GenBank/DDBJ whole genome shotgun (WGS) entry which is preliminary data.</text>
</comment>
<dbReference type="Pfam" id="PF14169">
    <property type="entry name" value="YdjO"/>
    <property type="match status" value="1"/>
</dbReference>
<dbReference type="InterPro" id="IPR025916">
    <property type="entry name" value="YdjO"/>
</dbReference>
<dbReference type="AlphaFoldDB" id="A0A8J4M3R2"/>
<dbReference type="Proteomes" id="UP000677918">
    <property type="component" value="Unassembled WGS sequence"/>
</dbReference>
<evidence type="ECO:0000313" key="2">
    <source>
        <dbReference type="Proteomes" id="UP000677918"/>
    </source>
</evidence>
<accession>A0A8J4M3R2</accession>
<proteinExistence type="predicted"/>
<evidence type="ECO:0000313" key="1">
    <source>
        <dbReference type="EMBL" id="GIQ71089.1"/>
    </source>
</evidence>
<dbReference type="EMBL" id="BOVK01000069">
    <property type="protein sequence ID" value="GIQ71089.1"/>
    <property type="molecule type" value="Genomic_DNA"/>
</dbReference>
<dbReference type="RefSeq" id="WP_244865275.1">
    <property type="nucleotide sequence ID" value="NZ_BOVK01000069.1"/>
</dbReference>
<sequence length="69" mass="8134">MDTEESKPELMALPIWRCKSPACKAWMREEFTAEAYPECPICKGDMIRGIKHLPKLVTRYKKKRNPLMH</sequence>
<name>A0A8J4M3R2_9BACL</name>
<keyword evidence="2" id="KW-1185">Reference proteome</keyword>